<keyword evidence="3" id="KW-1185">Reference proteome</keyword>
<evidence type="ECO:0000259" key="1">
    <source>
        <dbReference type="SMART" id="SM00834"/>
    </source>
</evidence>
<dbReference type="Proteomes" id="UP000482578">
    <property type="component" value="Unassembled WGS sequence"/>
</dbReference>
<organism evidence="2 3">
    <name type="scientific">Crenobacter caeni</name>
    <dbReference type="NCBI Taxonomy" id="2705474"/>
    <lineage>
        <taxon>Bacteria</taxon>
        <taxon>Pseudomonadati</taxon>
        <taxon>Pseudomonadota</taxon>
        <taxon>Betaproteobacteria</taxon>
        <taxon>Neisseriales</taxon>
        <taxon>Neisseriaceae</taxon>
        <taxon>Crenobacter</taxon>
    </lineage>
</organism>
<name>A0A6B2KV36_9NEIS</name>
<dbReference type="NCBIfam" id="TIGR02605">
    <property type="entry name" value="CxxC_CxxC_SSSS"/>
    <property type="match status" value="1"/>
</dbReference>
<dbReference type="SMART" id="SM00834">
    <property type="entry name" value="CxxC_CXXC_SSSS"/>
    <property type="match status" value="1"/>
</dbReference>
<reference evidence="2 3" key="1">
    <citation type="submission" date="2020-02" db="EMBL/GenBank/DDBJ databases">
        <authorList>
            <person name="Yang Z."/>
        </authorList>
    </citation>
    <scope>NUCLEOTIDE SEQUENCE [LARGE SCALE GENOMIC DNA]</scope>
    <source>
        <strain evidence="2 3">HX-7-9</strain>
    </source>
</reference>
<dbReference type="PANTHER" id="PTHR34404:SF2">
    <property type="entry name" value="CONSERVED SERINE RICH PROTEIN"/>
    <property type="match status" value="1"/>
</dbReference>
<protein>
    <submittedName>
        <fullName evidence="2">Zinc ribbon domain-containing protein</fullName>
    </submittedName>
</protein>
<sequence>MPIYEYRCEKCGEQHEHLQKLSDAPVAACPSCGSADYAKLLSCAGFQLKGNGWYQTDFKNSGSKHSCGDGGCGGCG</sequence>
<dbReference type="InterPro" id="IPR013429">
    <property type="entry name" value="Regulatory_FmdB_Zinc_ribbon"/>
</dbReference>
<proteinExistence type="predicted"/>
<gene>
    <name evidence="2" type="ORF">GZH52_13925</name>
</gene>
<evidence type="ECO:0000313" key="3">
    <source>
        <dbReference type="Proteomes" id="UP000482578"/>
    </source>
</evidence>
<dbReference type="Pfam" id="PF09723">
    <property type="entry name" value="Zn_ribbon_8"/>
    <property type="match status" value="1"/>
</dbReference>
<accession>A0A6B2KV36</accession>
<dbReference type="EMBL" id="JAAGAA010000013">
    <property type="protein sequence ID" value="NDV13869.1"/>
    <property type="molecule type" value="Genomic_DNA"/>
</dbReference>
<dbReference type="RefSeq" id="WP_163317220.1">
    <property type="nucleotide sequence ID" value="NZ_JAAGAA010000013.1"/>
</dbReference>
<comment type="caution">
    <text evidence="2">The sequence shown here is derived from an EMBL/GenBank/DDBJ whole genome shotgun (WGS) entry which is preliminary data.</text>
</comment>
<dbReference type="PANTHER" id="PTHR34404">
    <property type="entry name" value="REGULATORY PROTEIN, FMDB FAMILY"/>
    <property type="match status" value="1"/>
</dbReference>
<feature type="domain" description="Putative regulatory protein FmdB zinc ribbon" evidence="1">
    <location>
        <begin position="1"/>
        <end position="42"/>
    </location>
</feature>
<dbReference type="AlphaFoldDB" id="A0A6B2KV36"/>
<evidence type="ECO:0000313" key="2">
    <source>
        <dbReference type="EMBL" id="NDV13869.1"/>
    </source>
</evidence>